<feature type="region of interest" description="Disordered" evidence="1">
    <location>
        <begin position="259"/>
        <end position="281"/>
    </location>
</feature>
<keyword evidence="3" id="KW-1185">Reference proteome</keyword>
<dbReference type="Pfam" id="PF08843">
    <property type="entry name" value="AbiEii"/>
    <property type="match status" value="1"/>
</dbReference>
<evidence type="ECO:0008006" key="4">
    <source>
        <dbReference type="Google" id="ProtNLM"/>
    </source>
</evidence>
<name>C6I0X3_9BACT</name>
<accession>C6I0X3</accession>
<protein>
    <recommendedName>
        <fullName evidence="4">Nucleotidyl transferase AbiEii/AbiGii toxin family protein</fullName>
    </recommendedName>
</protein>
<dbReference type="InterPro" id="IPR014942">
    <property type="entry name" value="AbiEii"/>
</dbReference>
<dbReference type="Gene3D" id="3.10.450.620">
    <property type="entry name" value="JHP933, nucleotidyltransferase-like core domain"/>
    <property type="match status" value="1"/>
</dbReference>
<evidence type="ECO:0000313" key="2">
    <source>
        <dbReference type="EMBL" id="EES51492.1"/>
    </source>
</evidence>
<evidence type="ECO:0000313" key="3">
    <source>
        <dbReference type="Proteomes" id="UP000009374"/>
    </source>
</evidence>
<gene>
    <name evidence="2" type="ORF">UBAL3_96120037</name>
</gene>
<evidence type="ECO:0000256" key="1">
    <source>
        <dbReference type="SAM" id="MobiDB-lite"/>
    </source>
</evidence>
<dbReference type="Proteomes" id="UP000009374">
    <property type="component" value="Unassembled WGS sequence"/>
</dbReference>
<organism evidence="2 3">
    <name type="scientific">Leptospirillum ferrodiazotrophum</name>
    <dbReference type="NCBI Taxonomy" id="412449"/>
    <lineage>
        <taxon>Bacteria</taxon>
        <taxon>Pseudomonadati</taxon>
        <taxon>Nitrospirota</taxon>
        <taxon>Nitrospiria</taxon>
        <taxon>Nitrospirales</taxon>
        <taxon>Nitrospiraceae</taxon>
        <taxon>Leptospirillum</taxon>
    </lineage>
</organism>
<reference evidence="2 3" key="1">
    <citation type="journal article" date="2009" name="Appl. Environ. Microbiol.">
        <title>Community genomic and proteomic analyses of chemoautotrophic iron-oxidizing "Leptospirillum rubarum" (Group II) and "Leptospirillum ferrodiazotrophum" (Group III) bacteria in acid mine drainage biofilms.</title>
        <authorList>
            <person name="Goltsman D.S."/>
            <person name="Denef V.J."/>
            <person name="Singer S.W."/>
            <person name="VerBerkmoes N.C."/>
            <person name="Lefsrud M."/>
            <person name="Mueller R.S."/>
            <person name="Dick G.J."/>
            <person name="Sun C.L."/>
            <person name="Wheeler K.E."/>
            <person name="Zemla A."/>
            <person name="Baker B.J."/>
            <person name="Hauser L."/>
            <person name="Land M."/>
            <person name="Shah M.B."/>
            <person name="Thelen M.P."/>
            <person name="Hettich R.L."/>
            <person name="Banfield J.F."/>
        </authorList>
    </citation>
    <scope>NUCLEOTIDE SEQUENCE [LARGE SCALE GENOMIC DNA]</scope>
</reference>
<sequence>MSCHTFPFARNPEKLRLKPPFHFGPKESIMLTPLQTRILNFLFEGEKIGSLGFFLTGGTALSAFHLHHRFSEDLDLFVRSHELDFGVALRGLATNLAKFGDVETSLVSKSFLRIFLHAPNGQWNNLKIEFAQDVPARIAPPLKFGEVIVDSLEDIAANKISAILGRDKPRDLFDLYTILSRTNLTLEDLFKDVIRKDAFFEHKEAFYGFVGKIRNASALSQEDFLRDVHPAHPELVTTVADYLNFEVDRFLEGIETIAPSSKDPDRSNLKDSSRDFGPDPG</sequence>
<dbReference type="EMBL" id="GG693889">
    <property type="protein sequence ID" value="EES51492.1"/>
    <property type="molecule type" value="Genomic_DNA"/>
</dbReference>
<dbReference type="AlphaFoldDB" id="C6I0X3"/>
<proteinExistence type="predicted"/>
<feature type="compositionally biased region" description="Basic and acidic residues" evidence="1">
    <location>
        <begin position="262"/>
        <end position="281"/>
    </location>
</feature>